<evidence type="ECO:0000259" key="1">
    <source>
        <dbReference type="Pfam" id="PF01926"/>
    </source>
</evidence>
<dbReference type="Proteomes" id="UP000289660">
    <property type="component" value="Unassembled WGS sequence"/>
</dbReference>
<dbReference type="Gene3D" id="3.40.50.300">
    <property type="entry name" value="P-loop containing nucleotide triphosphate hydrolases"/>
    <property type="match status" value="1"/>
</dbReference>
<evidence type="ECO:0000313" key="2">
    <source>
        <dbReference type="EMBL" id="GCE59735.1"/>
    </source>
</evidence>
<gene>
    <name evidence="2" type="primary">engB_2</name>
    <name evidence="2" type="ORF">MiAbB_01654</name>
</gene>
<sequence>MTEITTLSQSSETVGGEEMTILFFGKCGVGKSSTLNKLFNLNWATDDAVACTKEPQWTYLDLSHPDYSGLSYKQIRVVDMPGIGESLSADETYLPFYKEWIPKTDSLVWVTQADTRAYKRDQIFLLKLSPLFRRSLSLTIALNKIDYLGIDEGQKPFNTDEGIPSEDQLKRLPEKIDDIYSIFSSVVSQHLTFERHQIIPYTSIHEWGLQDLKTKILTRS</sequence>
<dbReference type="InterPro" id="IPR027417">
    <property type="entry name" value="P-loop_NTPase"/>
</dbReference>
<proteinExistence type="predicted"/>
<feature type="domain" description="G" evidence="1">
    <location>
        <begin position="21"/>
        <end position="122"/>
    </location>
</feature>
<dbReference type="RefSeq" id="WP_002754064.1">
    <property type="nucleotide sequence ID" value="NZ_BIFY01000020.1"/>
</dbReference>
<dbReference type="SUPFAM" id="SSF52540">
    <property type="entry name" value="P-loop containing nucleoside triphosphate hydrolases"/>
    <property type="match status" value="1"/>
</dbReference>
<organism evidence="2 3">
    <name type="scientific">Microcystis aeruginosa NIES-4285</name>
    <dbReference type="NCBI Taxonomy" id="2497681"/>
    <lineage>
        <taxon>Bacteria</taxon>
        <taxon>Bacillati</taxon>
        <taxon>Cyanobacteriota</taxon>
        <taxon>Cyanophyceae</taxon>
        <taxon>Oscillatoriophycideae</taxon>
        <taxon>Chroococcales</taxon>
        <taxon>Microcystaceae</taxon>
        <taxon>Microcystis</taxon>
    </lineage>
</organism>
<dbReference type="Pfam" id="PF01926">
    <property type="entry name" value="MMR_HSR1"/>
    <property type="match status" value="1"/>
</dbReference>
<evidence type="ECO:0000313" key="3">
    <source>
        <dbReference type="Proteomes" id="UP000289660"/>
    </source>
</evidence>
<dbReference type="GO" id="GO:0005525">
    <property type="term" value="F:GTP binding"/>
    <property type="evidence" value="ECO:0007669"/>
    <property type="project" value="InterPro"/>
</dbReference>
<protein>
    <submittedName>
        <fullName evidence="2">GTP-binding protein EngB</fullName>
    </submittedName>
</protein>
<accession>A0A402DBZ0</accession>
<name>A0A402DBZ0_MICAE</name>
<dbReference type="AlphaFoldDB" id="A0A402DBZ0"/>
<dbReference type="InterPro" id="IPR006073">
    <property type="entry name" value="GTP-bd"/>
</dbReference>
<reference evidence="3" key="1">
    <citation type="submission" date="2018-12" db="EMBL/GenBank/DDBJ databases">
        <title>Genome sequence of Microcystis aeruginosa NIES-4285.</title>
        <authorList>
            <person name="Tanabe Y."/>
        </authorList>
    </citation>
    <scope>NUCLEOTIDE SEQUENCE [LARGE SCALE GENOMIC DNA]</scope>
    <source>
        <strain evidence="3">NIES-4285</strain>
    </source>
</reference>
<comment type="caution">
    <text evidence="2">The sequence shown here is derived from an EMBL/GenBank/DDBJ whole genome shotgun (WGS) entry which is preliminary data.</text>
</comment>
<dbReference type="EMBL" id="BIFY01000020">
    <property type="protein sequence ID" value="GCE59735.1"/>
    <property type="molecule type" value="Genomic_DNA"/>
</dbReference>